<dbReference type="RefSeq" id="WP_149522460.1">
    <property type="nucleotide sequence ID" value="NZ_VTOU01000003.1"/>
</dbReference>
<dbReference type="SUPFAM" id="SSF55781">
    <property type="entry name" value="GAF domain-like"/>
    <property type="match status" value="1"/>
</dbReference>
<evidence type="ECO:0000256" key="4">
    <source>
        <dbReference type="ARBA" id="ARBA00022679"/>
    </source>
</evidence>
<dbReference type="InterPro" id="IPR005467">
    <property type="entry name" value="His_kinase_dom"/>
</dbReference>
<evidence type="ECO:0000256" key="5">
    <source>
        <dbReference type="ARBA" id="ARBA00022777"/>
    </source>
</evidence>
<evidence type="ECO:0000259" key="8">
    <source>
        <dbReference type="PROSITE" id="PS50109"/>
    </source>
</evidence>
<dbReference type="Gene3D" id="3.30.450.40">
    <property type="match status" value="1"/>
</dbReference>
<keyword evidence="4" id="KW-0808">Transferase</keyword>
<evidence type="ECO:0000256" key="7">
    <source>
        <dbReference type="SAM" id="Coils"/>
    </source>
</evidence>
<dbReference type="AlphaFoldDB" id="A0A5D9C2J6"/>
<dbReference type="InterPro" id="IPR001610">
    <property type="entry name" value="PAC"/>
</dbReference>
<sequence length="948" mass="102759">MHKRVLILAPRGRDAAIAAELLARHGIDAQICSDQSHLVEMLEQGAGTVLITEEALATSPLSELASWVAAQPAWSDVPFVVLANGSRSPRSISATDRLAELGNVVLLERPLHAEAMLGAIRSSLKARDRQYQLRDTTAQLRESEERLRLAVENAEMGFWDVDAVNDRLIWPARTKAMFGISPDVPVTMADFYNGLHPDDREATSLAYAAAADPATRALYDVEYRTIGKEDGVERWVAAKGRGVFDAAGRCLRVAGSVLEITERKAAEIRRVALVDFAEALKDVQEPAGIASAAARILGETLCVTRVGYGAIDHDAETLYVDRDWTAPGVESLAGTTSLRDYGSFIDSLKRGEFTVIADARSDPRTSGAAADALEAKSTRSFVNAPVLERGRLAAVFFVNDGKVRNWSDADLALIREFAERTRSAVERARGEHALRDSEARLRELNETLELQVEARVAERDRLWNLSQDMLARADYGGMMSAVSPAWTQVLGWSERELLSNGYATFMHPDDAPPTLAAIENMRDTGQPARFENRISTRDGGWKPIEWTVAPEPDGVNFIAIGRDLSHAKAREAELARAQDALRQSQKMEAMGQLTGGVAHDFNNLLTPIVGSLDMLQRRGIGSEREQRLIAGAMQSAERARTLVQRLLAFARRQPLQAVSVDVAALVAGMGDLVESTTGPQIRVVMDVAEDLPPGRADPNQLEMALLNLSVNARDAMPDGGTLRITASTETVDGDHRSQLASGTYIRLSVADTGTGMDEATLARAIEPFFSTKGIGQGTGLGLSSVHGLASQLGGALTIESQPGMGTTVELWLPVSTEAADLPSNANRLEEEVSDRGVALLVDDEELVRMSTADMLADLGFAVVEASSADEAVRMLERDQAFDVVVTDHLMPGMTGTELARHVQHIRPELPVLLVSGYAEMAGVDADRPRLTKPFRKDELATTLLALLH</sequence>
<dbReference type="InterPro" id="IPR003661">
    <property type="entry name" value="HisK_dim/P_dom"/>
</dbReference>
<accession>A0A5D9C2J6</accession>
<dbReference type="EMBL" id="VTOU01000003">
    <property type="protein sequence ID" value="TZG25653.1"/>
    <property type="molecule type" value="Genomic_DNA"/>
</dbReference>
<evidence type="ECO:0000259" key="11">
    <source>
        <dbReference type="PROSITE" id="PS50113"/>
    </source>
</evidence>
<dbReference type="Gene3D" id="1.10.287.130">
    <property type="match status" value="1"/>
</dbReference>
<dbReference type="PROSITE" id="PS50112">
    <property type="entry name" value="PAS"/>
    <property type="match status" value="2"/>
</dbReference>
<feature type="domain" description="PAS" evidence="10">
    <location>
        <begin position="474"/>
        <end position="525"/>
    </location>
</feature>
<dbReference type="SMART" id="SM00388">
    <property type="entry name" value="HisKA"/>
    <property type="match status" value="1"/>
</dbReference>
<dbReference type="PRINTS" id="PR00344">
    <property type="entry name" value="BCTRLSENSOR"/>
</dbReference>
<dbReference type="SUPFAM" id="SSF55874">
    <property type="entry name" value="ATPase domain of HSP90 chaperone/DNA topoisomerase II/histidine kinase"/>
    <property type="match status" value="1"/>
</dbReference>
<dbReference type="GO" id="GO:0000155">
    <property type="term" value="F:phosphorelay sensor kinase activity"/>
    <property type="evidence" value="ECO:0007669"/>
    <property type="project" value="InterPro"/>
</dbReference>
<dbReference type="SMART" id="SM00086">
    <property type="entry name" value="PAC"/>
    <property type="match status" value="2"/>
</dbReference>
<dbReference type="SUPFAM" id="SSF52172">
    <property type="entry name" value="CheY-like"/>
    <property type="match status" value="2"/>
</dbReference>
<dbReference type="Pfam" id="PF00512">
    <property type="entry name" value="HisKA"/>
    <property type="match status" value="1"/>
</dbReference>
<dbReference type="SMART" id="SM00091">
    <property type="entry name" value="PAS"/>
    <property type="match status" value="2"/>
</dbReference>
<evidence type="ECO:0000259" key="9">
    <source>
        <dbReference type="PROSITE" id="PS50110"/>
    </source>
</evidence>
<evidence type="ECO:0000313" key="13">
    <source>
        <dbReference type="Proteomes" id="UP000322077"/>
    </source>
</evidence>
<dbReference type="SUPFAM" id="SSF55785">
    <property type="entry name" value="PYP-like sensor domain (PAS domain)"/>
    <property type="match status" value="2"/>
</dbReference>
<dbReference type="Gene3D" id="3.30.565.10">
    <property type="entry name" value="Histidine kinase-like ATPase, C-terminal domain"/>
    <property type="match status" value="1"/>
</dbReference>
<feature type="domain" description="PAC" evidence="11">
    <location>
        <begin position="219"/>
        <end position="272"/>
    </location>
</feature>
<dbReference type="NCBIfam" id="TIGR00229">
    <property type="entry name" value="sensory_box"/>
    <property type="match status" value="2"/>
</dbReference>
<dbReference type="InterPro" id="IPR004358">
    <property type="entry name" value="Sig_transdc_His_kin-like_C"/>
</dbReference>
<dbReference type="Gene3D" id="3.40.50.2300">
    <property type="match status" value="1"/>
</dbReference>
<dbReference type="InterPro" id="IPR013655">
    <property type="entry name" value="PAS_fold_3"/>
</dbReference>
<feature type="domain" description="Response regulatory" evidence="9">
    <location>
        <begin position="837"/>
        <end position="947"/>
    </location>
</feature>
<comment type="caution">
    <text evidence="12">The sequence shown here is derived from an EMBL/GenBank/DDBJ whole genome shotgun (WGS) entry which is preliminary data.</text>
</comment>
<dbReference type="Proteomes" id="UP000322077">
    <property type="component" value="Unassembled WGS sequence"/>
</dbReference>
<reference evidence="12 13" key="1">
    <citation type="submission" date="2019-08" db="EMBL/GenBank/DDBJ databases">
        <authorList>
            <person name="Wang G."/>
            <person name="Xu Z."/>
        </authorList>
    </citation>
    <scope>NUCLEOTIDE SEQUENCE [LARGE SCALE GENOMIC DNA]</scope>
    <source>
        <strain evidence="12 13">ZX</strain>
    </source>
</reference>
<evidence type="ECO:0000256" key="2">
    <source>
        <dbReference type="ARBA" id="ARBA00012438"/>
    </source>
</evidence>
<dbReference type="InterPro" id="IPR003018">
    <property type="entry name" value="GAF"/>
</dbReference>
<dbReference type="SMART" id="SM00448">
    <property type="entry name" value="REC"/>
    <property type="match status" value="1"/>
</dbReference>
<dbReference type="PROSITE" id="PS50109">
    <property type="entry name" value="HIS_KIN"/>
    <property type="match status" value="1"/>
</dbReference>
<proteinExistence type="predicted"/>
<evidence type="ECO:0000256" key="6">
    <source>
        <dbReference type="PROSITE-ProRule" id="PRU00169"/>
    </source>
</evidence>
<dbReference type="CDD" id="cd00130">
    <property type="entry name" value="PAS"/>
    <property type="match status" value="1"/>
</dbReference>
<name>A0A5D9C2J6_9SPHN</name>
<dbReference type="InterPro" id="IPR001789">
    <property type="entry name" value="Sig_transdc_resp-reg_receiver"/>
</dbReference>
<evidence type="ECO:0000256" key="1">
    <source>
        <dbReference type="ARBA" id="ARBA00000085"/>
    </source>
</evidence>
<keyword evidence="5" id="KW-0418">Kinase</keyword>
<evidence type="ECO:0000259" key="10">
    <source>
        <dbReference type="PROSITE" id="PS50112"/>
    </source>
</evidence>
<dbReference type="InterPro" id="IPR011006">
    <property type="entry name" value="CheY-like_superfamily"/>
</dbReference>
<feature type="domain" description="Histidine kinase" evidence="8">
    <location>
        <begin position="596"/>
        <end position="816"/>
    </location>
</feature>
<protein>
    <recommendedName>
        <fullName evidence="2">histidine kinase</fullName>
        <ecNumber evidence="2">2.7.13.3</ecNumber>
    </recommendedName>
</protein>
<dbReference type="InterPro" id="IPR003594">
    <property type="entry name" value="HATPase_dom"/>
</dbReference>
<dbReference type="InterPro" id="IPR035965">
    <property type="entry name" value="PAS-like_dom_sf"/>
</dbReference>
<dbReference type="PANTHER" id="PTHR43065">
    <property type="entry name" value="SENSOR HISTIDINE KINASE"/>
    <property type="match status" value="1"/>
</dbReference>
<evidence type="ECO:0000256" key="3">
    <source>
        <dbReference type="ARBA" id="ARBA00022553"/>
    </source>
</evidence>
<dbReference type="SUPFAM" id="SSF47384">
    <property type="entry name" value="Homodimeric domain of signal transducing histidine kinase"/>
    <property type="match status" value="1"/>
</dbReference>
<dbReference type="Gene3D" id="3.30.450.20">
    <property type="entry name" value="PAS domain"/>
    <property type="match status" value="2"/>
</dbReference>
<dbReference type="PROSITE" id="PS50110">
    <property type="entry name" value="RESPONSE_REGULATORY"/>
    <property type="match status" value="1"/>
</dbReference>
<feature type="domain" description="PAS" evidence="10">
    <location>
        <begin position="143"/>
        <end position="201"/>
    </location>
</feature>
<dbReference type="InterPro" id="IPR029016">
    <property type="entry name" value="GAF-like_dom_sf"/>
</dbReference>
<dbReference type="InterPro" id="IPR000014">
    <property type="entry name" value="PAS"/>
</dbReference>
<organism evidence="12 13">
    <name type="scientific">Sphingomonas montanisoli</name>
    <dbReference type="NCBI Taxonomy" id="2606412"/>
    <lineage>
        <taxon>Bacteria</taxon>
        <taxon>Pseudomonadati</taxon>
        <taxon>Pseudomonadota</taxon>
        <taxon>Alphaproteobacteria</taxon>
        <taxon>Sphingomonadales</taxon>
        <taxon>Sphingomonadaceae</taxon>
        <taxon>Sphingomonas</taxon>
    </lineage>
</organism>
<keyword evidence="7" id="KW-0175">Coiled coil</keyword>
<dbReference type="Pfam" id="PF08447">
    <property type="entry name" value="PAS_3"/>
    <property type="match status" value="2"/>
</dbReference>
<comment type="catalytic activity">
    <reaction evidence="1">
        <text>ATP + protein L-histidine = ADP + protein N-phospho-L-histidine.</text>
        <dbReference type="EC" id="2.7.13.3"/>
    </reaction>
</comment>
<gene>
    <name evidence="12" type="ORF">FYJ91_11570</name>
</gene>
<dbReference type="InterPro" id="IPR036097">
    <property type="entry name" value="HisK_dim/P_sf"/>
</dbReference>
<dbReference type="EC" id="2.7.13.3" evidence="2"/>
<dbReference type="InterPro" id="IPR000700">
    <property type="entry name" value="PAS-assoc_C"/>
</dbReference>
<dbReference type="Pfam" id="PF00072">
    <property type="entry name" value="Response_reg"/>
    <property type="match status" value="1"/>
</dbReference>
<keyword evidence="3 6" id="KW-0597">Phosphoprotein</keyword>
<feature type="coiled-coil region" evidence="7">
    <location>
        <begin position="427"/>
        <end position="454"/>
    </location>
</feature>
<dbReference type="PROSITE" id="PS50113">
    <property type="entry name" value="PAC"/>
    <property type="match status" value="1"/>
</dbReference>
<dbReference type="CDD" id="cd00082">
    <property type="entry name" value="HisKA"/>
    <property type="match status" value="1"/>
</dbReference>
<dbReference type="PANTHER" id="PTHR43065:SF42">
    <property type="entry name" value="TWO-COMPONENT SENSOR PPRA"/>
    <property type="match status" value="1"/>
</dbReference>
<feature type="modified residue" description="4-aspartylphosphate" evidence="6">
    <location>
        <position position="887"/>
    </location>
</feature>
<dbReference type="SMART" id="SM00387">
    <property type="entry name" value="HATPase_c"/>
    <property type="match status" value="1"/>
</dbReference>
<dbReference type="InterPro" id="IPR036890">
    <property type="entry name" value="HATPase_C_sf"/>
</dbReference>
<evidence type="ECO:0000313" key="12">
    <source>
        <dbReference type="EMBL" id="TZG25653.1"/>
    </source>
</evidence>
<dbReference type="Pfam" id="PF01590">
    <property type="entry name" value="GAF"/>
    <property type="match status" value="1"/>
</dbReference>
<dbReference type="Pfam" id="PF02518">
    <property type="entry name" value="HATPase_c"/>
    <property type="match status" value="1"/>
</dbReference>
<keyword evidence="13" id="KW-1185">Reference proteome</keyword>